<dbReference type="VEuPathDB" id="FungiDB:VP01_433g10"/>
<dbReference type="InterPro" id="IPR057670">
    <property type="entry name" value="SH3_retrovirus"/>
</dbReference>
<gene>
    <name evidence="2" type="ORF">VP01_433g10</name>
</gene>
<dbReference type="Pfam" id="PF25597">
    <property type="entry name" value="SH3_retrovirus"/>
    <property type="match status" value="1"/>
</dbReference>
<organism evidence="2 3">
    <name type="scientific">Puccinia sorghi</name>
    <dbReference type="NCBI Taxonomy" id="27349"/>
    <lineage>
        <taxon>Eukaryota</taxon>
        <taxon>Fungi</taxon>
        <taxon>Dikarya</taxon>
        <taxon>Basidiomycota</taxon>
        <taxon>Pucciniomycotina</taxon>
        <taxon>Pucciniomycetes</taxon>
        <taxon>Pucciniales</taxon>
        <taxon>Pucciniaceae</taxon>
        <taxon>Puccinia</taxon>
    </lineage>
</organism>
<evidence type="ECO:0000313" key="3">
    <source>
        <dbReference type="Proteomes" id="UP000037035"/>
    </source>
</evidence>
<accession>A0A0L6UPX4</accession>
<reference evidence="2 3" key="1">
    <citation type="submission" date="2015-08" db="EMBL/GenBank/DDBJ databases">
        <title>Next Generation Sequencing and Analysis of the Genome of Puccinia sorghi L Schw, the Causal Agent of Maize Common Rust.</title>
        <authorList>
            <person name="Rochi L."/>
            <person name="Burguener G."/>
            <person name="Darino M."/>
            <person name="Turjanski A."/>
            <person name="Kreff E."/>
            <person name="Dieguez M.J."/>
            <person name="Sacco F."/>
        </authorList>
    </citation>
    <scope>NUCLEOTIDE SEQUENCE [LARGE SCALE GENOMIC DNA]</scope>
    <source>
        <strain evidence="2 3">RO10H11247</strain>
    </source>
</reference>
<dbReference type="Proteomes" id="UP000037035">
    <property type="component" value="Unassembled WGS sequence"/>
</dbReference>
<protein>
    <recommendedName>
        <fullName evidence="1">Retroviral polymerase SH3-like domain-containing protein</fullName>
    </recommendedName>
</protein>
<sequence length="118" mass="13796">MHGRSFPENYLKPIGTPAIILNMNHKKGWKFDPKGEEGLLVGFNVALRSYRIVTQSGKVVDTKHVRFLKKPEEVVRKMRNAPSNRLLQQLRNRRLPITGRRTLIVKTRRTLNWILKIN</sequence>
<dbReference type="AlphaFoldDB" id="A0A0L6UPX4"/>
<comment type="caution">
    <text evidence="2">The sequence shown here is derived from an EMBL/GenBank/DDBJ whole genome shotgun (WGS) entry which is preliminary data.</text>
</comment>
<dbReference type="EMBL" id="LAVV01009435">
    <property type="protein sequence ID" value="KNZ50586.1"/>
    <property type="molecule type" value="Genomic_DNA"/>
</dbReference>
<evidence type="ECO:0000313" key="2">
    <source>
        <dbReference type="EMBL" id="KNZ50586.1"/>
    </source>
</evidence>
<feature type="domain" description="Retroviral polymerase SH3-like" evidence="1">
    <location>
        <begin position="24"/>
        <end position="70"/>
    </location>
</feature>
<dbReference type="OrthoDB" id="2507228at2759"/>
<name>A0A0L6UPX4_9BASI</name>
<keyword evidence="3" id="KW-1185">Reference proteome</keyword>
<evidence type="ECO:0000259" key="1">
    <source>
        <dbReference type="Pfam" id="PF25597"/>
    </source>
</evidence>
<proteinExistence type="predicted"/>